<accession>A0A9D4CUY8</accession>
<dbReference type="PANTHER" id="PTHR32341:SF10">
    <property type="entry name" value="INTERFERON-INDUCIBLE GTPASE 5"/>
    <property type="match status" value="1"/>
</dbReference>
<protein>
    <submittedName>
        <fullName evidence="1">Uncharacterized protein</fullName>
    </submittedName>
</protein>
<name>A0A9D4CUY8_DREPO</name>
<dbReference type="InterPro" id="IPR007743">
    <property type="entry name" value="Immunity-related_GTPase-like"/>
</dbReference>
<reference evidence="1" key="2">
    <citation type="submission" date="2020-11" db="EMBL/GenBank/DDBJ databases">
        <authorList>
            <person name="McCartney M.A."/>
            <person name="Auch B."/>
            <person name="Kono T."/>
            <person name="Mallez S."/>
            <person name="Becker A."/>
            <person name="Gohl D.M."/>
            <person name="Silverstein K.A.T."/>
            <person name="Koren S."/>
            <person name="Bechman K.B."/>
            <person name="Herman A."/>
            <person name="Abrahante J.E."/>
            <person name="Garbe J."/>
        </authorList>
    </citation>
    <scope>NUCLEOTIDE SEQUENCE</scope>
    <source>
        <strain evidence="1">Duluth1</strain>
        <tissue evidence="1">Whole animal</tissue>
    </source>
</reference>
<dbReference type="PANTHER" id="PTHR32341">
    <property type="entry name" value="INTERFERON-INDUCIBLE GTPASE"/>
    <property type="match status" value="1"/>
</dbReference>
<reference evidence="1" key="1">
    <citation type="journal article" date="2019" name="bioRxiv">
        <title>The Genome of the Zebra Mussel, Dreissena polymorpha: A Resource for Invasive Species Research.</title>
        <authorList>
            <person name="McCartney M.A."/>
            <person name="Auch B."/>
            <person name="Kono T."/>
            <person name="Mallez S."/>
            <person name="Zhang Y."/>
            <person name="Obille A."/>
            <person name="Becker A."/>
            <person name="Abrahante J.E."/>
            <person name="Garbe J."/>
            <person name="Badalamenti J.P."/>
            <person name="Herman A."/>
            <person name="Mangelson H."/>
            <person name="Liachko I."/>
            <person name="Sullivan S."/>
            <person name="Sone E.D."/>
            <person name="Koren S."/>
            <person name="Silverstein K.A.T."/>
            <person name="Beckman K.B."/>
            <person name="Gohl D.M."/>
        </authorList>
    </citation>
    <scope>NUCLEOTIDE SEQUENCE</scope>
    <source>
        <strain evidence="1">Duluth1</strain>
        <tissue evidence="1">Whole animal</tissue>
    </source>
</reference>
<dbReference type="EMBL" id="JAIWYP010000011">
    <property type="protein sequence ID" value="KAH3733094.1"/>
    <property type="molecule type" value="Genomic_DNA"/>
</dbReference>
<sequence>MRKNCSDSLPKSRGRELFLIDNYEPQLYDFGKLAMAIIHQSPPKKKEAATFGMCLSTEDVIKAKEEELKKRIWKTALMVAVTEASPIDFLGILSTDEYLLKEAHFYREQFQLTDAHLEKYASAEGKTKQEFVECKQLKSTILSHRAKIPMLLNMLGKSNPKVNFILLPVLTAVTSGAVSFGTGMKFLRVALNVAVEDVRKINRAMKSYTR</sequence>
<dbReference type="OrthoDB" id="422720at2759"/>
<organism evidence="1 2">
    <name type="scientific">Dreissena polymorpha</name>
    <name type="common">Zebra mussel</name>
    <name type="synonym">Mytilus polymorpha</name>
    <dbReference type="NCBI Taxonomy" id="45954"/>
    <lineage>
        <taxon>Eukaryota</taxon>
        <taxon>Metazoa</taxon>
        <taxon>Spiralia</taxon>
        <taxon>Lophotrochozoa</taxon>
        <taxon>Mollusca</taxon>
        <taxon>Bivalvia</taxon>
        <taxon>Autobranchia</taxon>
        <taxon>Heteroconchia</taxon>
        <taxon>Euheterodonta</taxon>
        <taxon>Imparidentia</taxon>
        <taxon>Neoheterodontei</taxon>
        <taxon>Myida</taxon>
        <taxon>Dreissenoidea</taxon>
        <taxon>Dreissenidae</taxon>
        <taxon>Dreissena</taxon>
    </lineage>
</organism>
<evidence type="ECO:0000313" key="1">
    <source>
        <dbReference type="EMBL" id="KAH3733094.1"/>
    </source>
</evidence>
<dbReference type="InterPro" id="IPR051515">
    <property type="entry name" value="IRG"/>
</dbReference>
<evidence type="ECO:0000313" key="2">
    <source>
        <dbReference type="Proteomes" id="UP000828390"/>
    </source>
</evidence>
<dbReference type="Pfam" id="PF05049">
    <property type="entry name" value="IIGP"/>
    <property type="match status" value="1"/>
</dbReference>
<comment type="caution">
    <text evidence="1">The sequence shown here is derived from an EMBL/GenBank/DDBJ whole genome shotgun (WGS) entry which is preliminary data.</text>
</comment>
<dbReference type="GO" id="GO:0005525">
    <property type="term" value="F:GTP binding"/>
    <property type="evidence" value="ECO:0007669"/>
    <property type="project" value="InterPro"/>
</dbReference>
<dbReference type="AlphaFoldDB" id="A0A9D4CUY8"/>
<dbReference type="Proteomes" id="UP000828390">
    <property type="component" value="Unassembled WGS sequence"/>
</dbReference>
<keyword evidence="2" id="KW-1185">Reference proteome</keyword>
<gene>
    <name evidence="1" type="ORF">DPMN_039519</name>
</gene>
<dbReference type="GO" id="GO:0016020">
    <property type="term" value="C:membrane"/>
    <property type="evidence" value="ECO:0007669"/>
    <property type="project" value="InterPro"/>
</dbReference>
<proteinExistence type="predicted"/>